<dbReference type="AlphaFoldDB" id="A0A1X7U1W9"/>
<feature type="transmembrane region" description="Helical" evidence="18">
    <location>
        <begin position="154"/>
        <end position="177"/>
    </location>
</feature>
<evidence type="ECO:0000313" key="19">
    <source>
        <dbReference type="EnsemblMetazoa" id="Aqu2.1.21875_001"/>
    </source>
</evidence>
<keyword evidence="5 18" id="KW-1133">Transmembrane helix</keyword>
<sequence length="253" mass="29292">MGGKLGKEKGKGKKGPGSKAQSKEEKSPQQNLKAPKASNKSLVCAWHFLCLCIYAAIHWYDYKLVSECPNLERFFPGAYAFGGRWKYLTAITMNLMLVYYCLAFFNDLFTNFTSFVSWFFTTTIWPLAWVVTIFFWVLYAMDRQLIYPKVMDEYFPVAINMCWHVVLFPVVLLEVAIVQHRYPSHLVSAITLFLIGGSYTIWTIVVYNNTGRWTYGFMRGFNYLGFCAFSLISSFVSILFYYIGRFLSGLRWG</sequence>
<evidence type="ECO:0000256" key="8">
    <source>
        <dbReference type="ARBA" id="ARBA00047427"/>
    </source>
</evidence>
<dbReference type="PANTHER" id="PTHR10989:SF16">
    <property type="entry name" value="AT02829P-RELATED"/>
    <property type="match status" value="1"/>
</dbReference>
<comment type="catalytic activity">
    <reaction evidence="9">
        <text>9-hexadecanoyloxy-octadecanoate + H2O = 9-hydroxy-octadecanoate + hexadecanoate + H(+)</text>
        <dbReference type="Rhea" id="RHEA:52052"/>
        <dbReference type="ChEBI" id="CHEBI:7896"/>
        <dbReference type="ChEBI" id="CHEBI:15377"/>
        <dbReference type="ChEBI" id="CHEBI:15378"/>
        <dbReference type="ChEBI" id="CHEBI:83670"/>
        <dbReference type="ChEBI" id="CHEBI:136286"/>
    </reaction>
    <physiologicalReaction direction="left-to-right" evidence="9">
        <dbReference type="Rhea" id="RHEA:52053"/>
    </physiologicalReaction>
</comment>
<evidence type="ECO:0000256" key="3">
    <source>
        <dbReference type="ARBA" id="ARBA00009300"/>
    </source>
</evidence>
<comment type="catalytic activity">
    <reaction evidence="8">
        <text>13-octadecanoyloxy-octadecanoate + H2O = 13-hydroxy-octadecanoate + octadecanoate + H(+)</text>
        <dbReference type="Rhea" id="RHEA:52084"/>
        <dbReference type="ChEBI" id="CHEBI:15377"/>
        <dbReference type="ChEBI" id="CHEBI:15378"/>
        <dbReference type="ChEBI" id="CHEBI:25629"/>
        <dbReference type="ChEBI" id="CHEBI:136304"/>
        <dbReference type="ChEBI" id="CHEBI:136335"/>
    </reaction>
    <physiologicalReaction direction="left-to-right" evidence="8">
        <dbReference type="Rhea" id="RHEA:52085"/>
    </physiologicalReaction>
</comment>
<comment type="catalytic activity">
    <reaction evidence="13">
        <text>9-octadecanoyloxy-octadecanoate + H2O = 9-hydroxy-octadecanoate + octadecanoate + H(+)</text>
        <dbReference type="Rhea" id="RHEA:52096"/>
        <dbReference type="ChEBI" id="CHEBI:15377"/>
        <dbReference type="ChEBI" id="CHEBI:15378"/>
        <dbReference type="ChEBI" id="CHEBI:25629"/>
        <dbReference type="ChEBI" id="CHEBI:136286"/>
        <dbReference type="ChEBI" id="CHEBI:136373"/>
    </reaction>
    <physiologicalReaction direction="left-to-right" evidence="13">
        <dbReference type="Rhea" id="RHEA:52097"/>
    </physiologicalReaction>
</comment>
<comment type="catalytic activity">
    <reaction evidence="10">
        <text>12-octadecanoyloxy-octadecanoate + H2O = 12-hydroxyoctadecanoate + octadecanoate + H(+)</text>
        <dbReference type="Rhea" id="RHEA:52080"/>
        <dbReference type="ChEBI" id="CHEBI:15377"/>
        <dbReference type="ChEBI" id="CHEBI:15378"/>
        <dbReference type="ChEBI" id="CHEBI:25629"/>
        <dbReference type="ChEBI" id="CHEBI:84201"/>
        <dbReference type="ChEBI" id="CHEBI:136330"/>
    </reaction>
    <physiologicalReaction direction="left-to-right" evidence="10">
        <dbReference type="Rhea" id="RHEA:52081"/>
    </physiologicalReaction>
</comment>
<evidence type="ECO:0000256" key="6">
    <source>
        <dbReference type="ARBA" id="ARBA00023136"/>
    </source>
</evidence>
<dbReference type="GO" id="GO:0012505">
    <property type="term" value="C:endomembrane system"/>
    <property type="evidence" value="ECO:0007669"/>
    <property type="project" value="UniProtKB-SubCell"/>
</dbReference>
<comment type="subcellular location">
    <subcellularLocation>
        <location evidence="2">Endomembrane system</location>
        <topology evidence="2">Multi-pass membrane protein</topology>
    </subcellularLocation>
</comment>
<comment type="catalytic activity">
    <reaction evidence="16">
        <text>12-(9Z-hexadecenoyloxy)-octadecanoate + H2O = 12-hydroxyoctadecanoate + (9Z)-hexadecenoate + H(+)</text>
        <dbReference type="Rhea" id="RHEA:52072"/>
        <dbReference type="ChEBI" id="CHEBI:15377"/>
        <dbReference type="ChEBI" id="CHEBI:15378"/>
        <dbReference type="ChEBI" id="CHEBI:32372"/>
        <dbReference type="ChEBI" id="CHEBI:84201"/>
        <dbReference type="ChEBI" id="CHEBI:136312"/>
    </reaction>
    <physiologicalReaction direction="left-to-right" evidence="16">
        <dbReference type="Rhea" id="RHEA:52073"/>
    </physiologicalReaction>
</comment>
<evidence type="ECO:0000256" key="17">
    <source>
        <dbReference type="SAM" id="MobiDB-lite"/>
    </source>
</evidence>
<dbReference type="InParanoid" id="A0A1X7U1W9"/>
<name>A0A1X7U1W9_AMPQE</name>
<feature type="transmembrane region" description="Helical" evidence="18">
    <location>
        <begin position="189"/>
        <end position="208"/>
    </location>
</feature>
<comment type="catalytic activity">
    <reaction evidence="1">
        <text>9-(9Z-hexadecenoyloxy)-octadecanoate + H2O = (9Z)-hexadecenoate + 9-hydroxy-octadecanoate + H(+)</text>
        <dbReference type="Rhea" id="RHEA:52068"/>
        <dbReference type="ChEBI" id="CHEBI:15377"/>
        <dbReference type="ChEBI" id="CHEBI:15378"/>
        <dbReference type="ChEBI" id="CHEBI:32372"/>
        <dbReference type="ChEBI" id="CHEBI:136286"/>
        <dbReference type="ChEBI" id="CHEBI:136309"/>
    </reaction>
    <physiologicalReaction direction="left-to-right" evidence="1">
        <dbReference type="Rhea" id="RHEA:52069"/>
    </physiologicalReaction>
</comment>
<dbReference type="OrthoDB" id="1898221at2759"/>
<feature type="transmembrane region" description="Helical" evidence="18">
    <location>
        <begin position="220"/>
        <end position="243"/>
    </location>
</feature>
<comment type="catalytic activity">
    <reaction evidence="14">
        <text>13-(9Z-octadecenoyloxy)-octadecanoate + H2O = 13-hydroxy-octadecanoate + (9Z)-octadecenoate + H(+)</text>
        <dbReference type="Rhea" id="RHEA:52064"/>
        <dbReference type="ChEBI" id="CHEBI:15377"/>
        <dbReference type="ChEBI" id="CHEBI:15378"/>
        <dbReference type="ChEBI" id="CHEBI:30823"/>
        <dbReference type="ChEBI" id="CHEBI:136303"/>
        <dbReference type="ChEBI" id="CHEBI:136304"/>
    </reaction>
    <physiologicalReaction direction="left-to-right" evidence="14">
        <dbReference type="Rhea" id="RHEA:52065"/>
    </physiologicalReaction>
</comment>
<evidence type="ECO:0008006" key="20">
    <source>
        <dbReference type="Google" id="ProtNLM"/>
    </source>
</evidence>
<organism evidence="19">
    <name type="scientific">Amphimedon queenslandica</name>
    <name type="common">Sponge</name>
    <dbReference type="NCBI Taxonomy" id="400682"/>
    <lineage>
        <taxon>Eukaryota</taxon>
        <taxon>Metazoa</taxon>
        <taxon>Porifera</taxon>
        <taxon>Demospongiae</taxon>
        <taxon>Heteroscleromorpha</taxon>
        <taxon>Haplosclerida</taxon>
        <taxon>Niphatidae</taxon>
        <taxon>Amphimedon</taxon>
    </lineage>
</organism>
<dbReference type="Pfam" id="PF04750">
    <property type="entry name" value="Far-17a_AIG1"/>
    <property type="match status" value="1"/>
</dbReference>
<feature type="transmembrane region" description="Helical" evidence="18">
    <location>
        <begin position="42"/>
        <end position="60"/>
    </location>
</feature>
<evidence type="ECO:0000256" key="2">
    <source>
        <dbReference type="ARBA" id="ARBA00004127"/>
    </source>
</evidence>
<dbReference type="eggNOG" id="KOG3989">
    <property type="taxonomic scope" value="Eukaryota"/>
</dbReference>
<feature type="transmembrane region" description="Helical" evidence="18">
    <location>
        <begin position="85"/>
        <end position="105"/>
    </location>
</feature>
<protein>
    <recommendedName>
        <fullName evidence="20">Androgen-dependent TFPI-regulating protein</fullName>
    </recommendedName>
</protein>
<proteinExistence type="inferred from homology"/>
<feature type="region of interest" description="Disordered" evidence="17">
    <location>
        <begin position="1"/>
        <end position="33"/>
    </location>
</feature>
<evidence type="ECO:0000256" key="1">
    <source>
        <dbReference type="ARBA" id="ARBA00000923"/>
    </source>
</evidence>
<evidence type="ECO:0000256" key="12">
    <source>
        <dbReference type="ARBA" id="ARBA00048800"/>
    </source>
</evidence>
<evidence type="ECO:0000256" key="15">
    <source>
        <dbReference type="ARBA" id="ARBA00049322"/>
    </source>
</evidence>
<evidence type="ECO:0000256" key="9">
    <source>
        <dbReference type="ARBA" id="ARBA00047863"/>
    </source>
</evidence>
<evidence type="ECO:0000256" key="13">
    <source>
        <dbReference type="ARBA" id="ARBA00049221"/>
    </source>
</evidence>
<reference evidence="19" key="1">
    <citation type="submission" date="2017-05" db="UniProtKB">
        <authorList>
            <consortium name="EnsemblMetazoa"/>
        </authorList>
    </citation>
    <scope>IDENTIFICATION</scope>
</reference>
<comment type="catalytic activity">
    <reaction evidence="12">
        <text>9-(9Z-octadecenoyloxy)-octadecanoate + H2O = 9-hydroxy-octadecanoate + (9Z)-octadecenoate + H(+)</text>
        <dbReference type="Rhea" id="RHEA:52048"/>
        <dbReference type="ChEBI" id="CHEBI:15377"/>
        <dbReference type="ChEBI" id="CHEBI:15378"/>
        <dbReference type="ChEBI" id="CHEBI:30823"/>
        <dbReference type="ChEBI" id="CHEBI:136282"/>
        <dbReference type="ChEBI" id="CHEBI:136286"/>
    </reaction>
    <physiologicalReaction direction="left-to-right" evidence="12">
        <dbReference type="Rhea" id="RHEA:52049"/>
    </physiologicalReaction>
</comment>
<evidence type="ECO:0000256" key="16">
    <source>
        <dbReference type="ARBA" id="ARBA00049428"/>
    </source>
</evidence>
<dbReference type="InterPro" id="IPR006838">
    <property type="entry name" value="ADTRP_AIG1"/>
</dbReference>
<comment type="catalytic activity">
    <reaction evidence="11">
        <text>12-(9Z-octadecenoyloxy)-octadecanoate + H2O = 12-hydroxyoctadecanoate + (9Z)-octadecenoate + H(+)</text>
        <dbReference type="Rhea" id="RHEA:52060"/>
        <dbReference type="ChEBI" id="CHEBI:15377"/>
        <dbReference type="ChEBI" id="CHEBI:15378"/>
        <dbReference type="ChEBI" id="CHEBI:30823"/>
        <dbReference type="ChEBI" id="CHEBI:84201"/>
        <dbReference type="ChEBI" id="CHEBI:136302"/>
    </reaction>
    <physiologicalReaction direction="left-to-right" evidence="11">
        <dbReference type="Rhea" id="RHEA:52061"/>
    </physiologicalReaction>
</comment>
<evidence type="ECO:0000256" key="18">
    <source>
        <dbReference type="SAM" id="Phobius"/>
    </source>
</evidence>
<keyword evidence="6 18" id="KW-0472">Membrane</keyword>
<dbReference type="EnsemblMetazoa" id="Aqu2.1.21875_001">
    <property type="protein sequence ID" value="Aqu2.1.21875_001"/>
    <property type="gene ID" value="Aqu2.1.21875"/>
</dbReference>
<evidence type="ECO:0000256" key="10">
    <source>
        <dbReference type="ARBA" id="ARBA00048680"/>
    </source>
</evidence>
<evidence type="ECO:0000256" key="4">
    <source>
        <dbReference type="ARBA" id="ARBA00022692"/>
    </source>
</evidence>
<accession>A0A1X7U1W9</accession>
<comment type="catalytic activity">
    <reaction evidence="15">
        <text>13-(9Z-hexadecenoyloxy)-octadecanoate + H2O = 13-hydroxy-octadecanoate + (9Z)-hexadecenoate + H(+)</text>
        <dbReference type="Rhea" id="RHEA:52076"/>
        <dbReference type="ChEBI" id="CHEBI:15377"/>
        <dbReference type="ChEBI" id="CHEBI:15378"/>
        <dbReference type="ChEBI" id="CHEBI:32372"/>
        <dbReference type="ChEBI" id="CHEBI:136304"/>
        <dbReference type="ChEBI" id="CHEBI:136315"/>
    </reaction>
    <physiologicalReaction direction="left-to-right" evidence="15">
        <dbReference type="Rhea" id="RHEA:52077"/>
    </physiologicalReaction>
</comment>
<evidence type="ECO:0000256" key="11">
    <source>
        <dbReference type="ARBA" id="ARBA00048701"/>
    </source>
</evidence>
<evidence type="ECO:0000256" key="7">
    <source>
        <dbReference type="ARBA" id="ARBA00047368"/>
    </source>
</evidence>
<comment type="catalytic activity">
    <reaction evidence="7">
        <text>12-hexadecanoyloxy-octadecanoate + H2O = 12-hydroxyoctadecanoate + hexadecanoate + H(+)</text>
        <dbReference type="Rhea" id="RHEA:52056"/>
        <dbReference type="ChEBI" id="CHEBI:7896"/>
        <dbReference type="ChEBI" id="CHEBI:15377"/>
        <dbReference type="ChEBI" id="CHEBI:15378"/>
        <dbReference type="ChEBI" id="CHEBI:83677"/>
        <dbReference type="ChEBI" id="CHEBI:84201"/>
    </reaction>
    <physiologicalReaction direction="left-to-right" evidence="7">
        <dbReference type="Rhea" id="RHEA:52057"/>
    </physiologicalReaction>
</comment>
<evidence type="ECO:0000256" key="14">
    <source>
        <dbReference type="ARBA" id="ARBA00049296"/>
    </source>
</evidence>
<dbReference type="PANTHER" id="PTHR10989">
    <property type="entry name" value="ANDROGEN-INDUCED PROTEIN 1-RELATED"/>
    <property type="match status" value="1"/>
</dbReference>
<feature type="transmembrane region" description="Helical" evidence="18">
    <location>
        <begin position="117"/>
        <end position="139"/>
    </location>
</feature>
<evidence type="ECO:0000256" key="5">
    <source>
        <dbReference type="ARBA" id="ARBA00022989"/>
    </source>
</evidence>
<keyword evidence="4 18" id="KW-0812">Transmembrane</keyword>
<dbReference type="GO" id="GO:0016020">
    <property type="term" value="C:membrane"/>
    <property type="evidence" value="ECO:0007669"/>
    <property type="project" value="InterPro"/>
</dbReference>
<comment type="similarity">
    <text evidence="3">Belongs to the AIG1 family.</text>
</comment>